<accession>A0ABD1SKL4</accession>
<name>A0ABD1SKL4_9LAMI</name>
<sequence>MVHFGFWKPKSIADKEILEKLSIQIVKDIPQRENGHISLYHSDSNSNIKSFLLITRDTYKVHKMKEKKSQRPNGKADNNFTQKKGWPLFTKRKAPKFYAFNFLMVIFLQSNAN</sequence>
<gene>
    <name evidence="1" type="ORF">Fot_35115</name>
</gene>
<proteinExistence type="predicted"/>
<protein>
    <submittedName>
        <fullName evidence="1">Uncharacterized protein</fullName>
    </submittedName>
</protein>
<dbReference type="Proteomes" id="UP001604277">
    <property type="component" value="Unassembled WGS sequence"/>
</dbReference>
<comment type="caution">
    <text evidence="1">The sequence shown here is derived from an EMBL/GenBank/DDBJ whole genome shotgun (WGS) entry which is preliminary data.</text>
</comment>
<reference evidence="2" key="1">
    <citation type="submission" date="2024-07" db="EMBL/GenBank/DDBJ databases">
        <title>Two chromosome-level genome assemblies of Korean endemic species Abeliophyllum distichum and Forsythia ovata (Oleaceae).</title>
        <authorList>
            <person name="Jang H."/>
        </authorList>
    </citation>
    <scope>NUCLEOTIDE SEQUENCE [LARGE SCALE GENOMIC DNA]</scope>
</reference>
<evidence type="ECO:0000313" key="2">
    <source>
        <dbReference type="Proteomes" id="UP001604277"/>
    </source>
</evidence>
<evidence type="ECO:0000313" key="1">
    <source>
        <dbReference type="EMBL" id="KAL2501267.1"/>
    </source>
</evidence>
<organism evidence="1 2">
    <name type="scientific">Forsythia ovata</name>
    <dbReference type="NCBI Taxonomy" id="205694"/>
    <lineage>
        <taxon>Eukaryota</taxon>
        <taxon>Viridiplantae</taxon>
        <taxon>Streptophyta</taxon>
        <taxon>Embryophyta</taxon>
        <taxon>Tracheophyta</taxon>
        <taxon>Spermatophyta</taxon>
        <taxon>Magnoliopsida</taxon>
        <taxon>eudicotyledons</taxon>
        <taxon>Gunneridae</taxon>
        <taxon>Pentapetalae</taxon>
        <taxon>asterids</taxon>
        <taxon>lamiids</taxon>
        <taxon>Lamiales</taxon>
        <taxon>Oleaceae</taxon>
        <taxon>Forsythieae</taxon>
        <taxon>Forsythia</taxon>
    </lineage>
</organism>
<dbReference type="AlphaFoldDB" id="A0ABD1SKL4"/>
<keyword evidence="2" id="KW-1185">Reference proteome</keyword>
<dbReference type="EMBL" id="JBFOLJ010000010">
    <property type="protein sequence ID" value="KAL2501267.1"/>
    <property type="molecule type" value="Genomic_DNA"/>
</dbReference>